<dbReference type="SUPFAM" id="SSF55729">
    <property type="entry name" value="Acyl-CoA N-acyltransferases (Nat)"/>
    <property type="match status" value="1"/>
</dbReference>
<dbReference type="Proteomes" id="UP000661691">
    <property type="component" value="Unassembled WGS sequence"/>
</dbReference>
<dbReference type="EMBL" id="JACXAH010000002">
    <property type="protein sequence ID" value="MBD1371101.1"/>
    <property type="molecule type" value="Genomic_DNA"/>
</dbReference>
<dbReference type="Gene3D" id="3.40.630.30">
    <property type="match status" value="1"/>
</dbReference>
<evidence type="ECO:0000259" key="1">
    <source>
        <dbReference type="PROSITE" id="PS51186"/>
    </source>
</evidence>
<comment type="caution">
    <text evidence="2">The sequence shown here is derived from an EMBL/GenBank/DDBJ whole genome shotgun (WGS) entry which is preliminary data.</text>
</comment>
<feature type="domain" description="N-acetyltransferase" evidence="1">
    <location>
        <begin position="13"/>
        <end position="149"/>
    </location>
</feature>
<evidence type="ECO:0000313" key="3">
    <source>
        <dbReference type="Proteomes" id="UP000661691"/>
    </source>
</evidence>
<dbReference type="GO" id="GO:0016747">
    <property type="term" value="F:acyltransferase activity, transferring groups other than amino-acyl groups"/>
    <property type="evidence" value="ECO:0007669"/>
    <property type="project" value="InterPro"/>
</dbReference>
<dbReference type="PROSITE" id="PS51186">
    <property type="entry name" value="GNAT"/>
    <property type="match status" value="1"/>
</dbReference>
<name>A0A926RW44_9BACL</name>
<protein>
    <submittedName>
        <fullName evidence="2">GNAT family N-acetyltransferase</fullName>
    </submittedName>
</protein>
<dbReference type="InterPro" id="IPR016181">
    <property type="entry name" value="Acyl_CoA_acyltransferase"/>
</dbReference>
<proteinExistence type="predicted"/>
<dbReference type="RefSeq" id="WP_191139006.1">
    <property type="nucleotide sequence ID" value="NZ_JACXAG020000002.1"/>
</dbReference>
<organism evidence="2 3">
    <name type="scientific">Polycladospora coralii</name>
    <dbReference type="NCBI Taxonomy" id="2771432"/>
    <lineage>
        <taxon>Bacteria</taxon>
        <taxon>Bacillati</taxon>
        <taxon>Bacillota</taxon>
        <taxon>Bacilli</taxon>
        <taxon>Bacillales</taxon>
        <taxon>Thermoactinomycetaceae</taxon>
        <taxon>Polycladospora</taxon>
    </lineage>
</organism>
<accession>A0A926RW44</accession>
<dbReference type="InterPro" id="IPR000182">
    <property type="entry name" value="GNAT_dom"/>
</dbReference>
<dbReference type="Pfam" id="PF00583">
    <property type="entry name" value="Acetyltransf_1"/>
    <property type="match status" value="1"/>
</dbReference>
<evidence type="ECO:0000313" key="2">
    <source>
        <dbReference type="EMBL" id="MBD1371101.1"/>
    </source>
</evidence>
<reference evidence="2" key="1">
    <citation type="submission" date="2020-09" db="EMBL/GenBank/DDBJ databases">
        <title>A novel bacterium of genus Hazenella, isolated from South China Sea.</title>
        <authorList>
            <person name="Huang H."/>
            <person name="Mo K."/>
            <person name="Hu Y."/>
        </authorList>
    </citation>
    <scope>NUCLEOTIDE SEQUENCE</scope>
    <source>
        <strain evidence="2">IB182357</strain>
    </source>
</reference>
<dbReference type="AlphaFoldDB" id="A0A926RW44"/>
<keyword evidence="3" id="KW-1185">Reference proteome</keyword>
<sequence length="156" mass="17950">MNHPITLLNHQNRAVAQQIRDVQIVSYRVEAKWIQFDHIPYLKESINHIQNCSEVFIGCMKESTLAGVLSFEIQNHILCIHRLVVHPTYFRKGIGQSLLAYVCEQEALHYEVQTGTRNTPAIRLYQSMGFHITGEKTVAKDLKMSLLRREGGKNMC</sequence>
<dbReference type="CDD" id="cd04301">
    <property type="entry name" value="NAT_SF"/>
    <property type="match status" value="1"/>
</dbReference>
<gene>
    <name evidence="2" type="ORF">IC620_01850</name>
</gene>